<dbReference type="InterPro" id="IPR006059">
    <property type="entry name" value="SBP"/>
</dbReference>
<dbReference type="GO" id="GO:0042956">
    <property type="term" value="P:maltodextrin transmembrane transport"/>
    <property type="evidence" value="ECO:0007669"/>
    <property type="project" value="TreeGrafter"/>
</dbReference>
<dbReference type="InterPro" id="IPR006060">
    <property type="entry name" value="Maltose/Cyclodextrin-bd"/>
</dbReference>
<evidence type="ECO:0000256" key="6">
    <source>
        <dbReference type="RuleBase" id="RU365005"/>
    </source>
</evidence>
<feature type="chain" id="PRO_5031592788" description="Maltodextrin-binding protein" evidence="6">
    <location>
        <begin position="23"/>
        <end position="393"/>
    </location>
</feature>
<name>A0A7Y3Z853_9VIBR</name>
<evidence type="ECO:0000313" key="7">
    <source>
        <dbReference type="EMBL" id="NOH48068.1"/>
    </source>
</evidence>
<dbReference type="GO" id="GO:0015768">
    <property type="term" value="P:maltose transport"/>
    <property type="evidence" value="ECO:0007669"/>
    <property type="project" value="TreeGrafter"/>
</dbReference>
<keyword evidence="2 6" id="KW-0813">Transport</keyword>
<dbReference type="Gene3D" id="3.40.190.10">
    <property type="entry name" value="Periplasmic binding protein-like II"/>
    <property type="match status" value="2"/>
</dbReference>
<dbReference type="InterPro" id="IPR006061">
    <property type="entry name" value="SBP_1_CS"/>
</dbReference>
<evidence type="ECO:0000256" key="4">
    <source>
        <dbReference type="ARBA" id="ARBA00022729"/>
    </source>
</evidence>
<dbReference type="PROSITE" id="PS01037">
    <property type="entry name" value="SBP_BACTERIAL_1"/>
    <property type="match status" value="1"/>
</dbReference>
<dbReference type="Pfam" id="PF13416">
    <property type="entry name" value="SBP_bac_8"/>
    <property type="match status" value="1"/>
</dbReference>
<evidence type="ECO:0000256" key="3">
    <source>
        <dbReference type="ARBA" id="ARBA00022597"/>
    </source>
</evidence>
<sequence>MNKLKALSIATLLAITSSNAVAFSEDTITVWVPSDKGYNGIIEIGKKFTEETGINLVVEYPDKLEVKYESRAAVGQGPDIMIFAHDRFGGYAQAGLVREVKPSEEYKSKFEAFTWSAMNFNGKYFGYPISAETLSLIYNKDIISEPIENWEDVYALDKELSKQGKKAIMWDIKSPFFTWPLLTTNGAYAFGINDKGYNAKDVGVNNKGAHKSMAFLKELVDNKIIIADADYANAESAFNQGKVAMTINGPWAWANLDKNGMNYGLAVLPKLNGNPSKPFVGVLTAGISSATPNEDLAREFIESYLLTNDGLRYMNNDKPIGVPALKSFNVELKKDFRVAATYENAIRGEVMPNIPQMMPFWFGQQAAIADVLTDRQSIEDALATVEKRMLANK</sequence>
<dbReference type="PANTHER" id="PTHR30061:SF50">
    <property type="entry name" value="MALTOSE_MALTODEXTRIN-BINDING PERIPLASMIC PROTEIN"/>
    <property type="match status" value="1"/>
</dbReference>
<comment type="function">
    <text evidence="6">Part of the ABC transporter complex MalEFGK involved in maltose/maltodextrin import. Binds maltose and higher maltodextrins.</text>
</comment>
<comment type="subcellular location">
    <subcellularLocation>
        <location evidence="6">Periplasm</location>
    </subcellularLocation>
</comment>
<evidence type="ECO:0000256" key="2">
    <source>
        <dbReference type="ARBA" id="ARBA00022448"/>
    </source>
</evidence>
<dbReference type="EMBL" id="VTYN01000007">
    <property type="protein sequence ID" value="NOH48068.1"/>
    <property type="molecule type" value="Genomic_DNA"/>
</dbReference>
<dbReference type="NCBIfam" id="NF007011">
    <property type="entry name" value="PRK09474.1"/>
    <property type="match status" value="1"/>
</dbReference>
<keyword evidence="6" id="KW-0574">Periplasm</keyword>
<dbReference type="AlphaFoldDB" id="A0A7Y3Z853"/>
<evidence type="ECO:0000256" key="1">
    <source>
        <dbReference type="ARBA" id="ARBA00008520"/>
    </source>
</evidence>
<gene>
    <name evidence="7" type="primary">malE</name>
    <name evidence="7" type="ORF">F0262_08355</name>
</gene>
<dbReference type="PRINTS" id="PR00181">
    <property type="entry name" value="MALTOSEBP"/>
</dbReference>
<comment type="similarity">
    <text evidence="1 6">Belongs to the bacterial solute-binding protein 1 family.</text>
</comment>
<comment type="caution">
    <text evidence="7">The sequence shown here is derived from an EMBL/GenBank/DDBJ whole genome shotgun (WGS) entry which is preliminary data.</text>
</comment>
<dbReference type="GO" id="GO:1901982">
    <property type="term" value="F:maltose binding"/>
    <property type="evidence" value="ECO:0007669"/>
    <property type="project" value="TreeGrafter"/>
</dbReference>
<evidence type="ECO:0000313" key="8">
    <source>
        <dbReference type="Proteomes" id="UP000572072"/>
    </source>
</evidence>
<dbReference type="Proteomes" id="UP000572072">
    <property type="component" value="Unassembled WGS sequence"/>
</dbReference>
<accession>A0A7Y3Z853</accession>
<evidence type="ECO:0000256" key="5">
    <source>
        <dbReference type="ARBA" id="ARBA00030303"/>
    </source>
</evidence>
<dbReference type="SUPFAM" id="SSF53850">
    <property type="entry name" value="Periplasmic binding protein-like II"/>
    <property type="match status" value="1"/>
</dbReference>
<dbReference type="GO" id="GO:0055052">
    <property type="term" value="C:ATP-binding cassette (ABC) transporter complex, substrate-binding subunit-containing"/>
    <property type="evidence" value="ECO:0007669"/>
    <property type="project" value="TreeGrafter"/>
</dbReference>
<dbReference type="GO" id="GO:0015144">
    <property type="term" value="F:carbohydrate transmembrane transporter activity"/>
    <property type="evidence" value="ECO:0007669"/>
    <property type="project" value="InterPro"/>
</dbReference>
<organism evidence="7 8">
    <name type="scientific">Vibrio rotiferianus</name>
    <dbReference type="NCBI Taxonomy" id="190895"/>
    <lineage>
        <taxon>Bacteria</taxon>
        <taxon>Pseudomonadati</taxon>
        <taxon>Pseudomonadota</taxon>
        <taxon>Gammaproteobacteria</taxon>
        <taxon>Vibrionales</taxon>
        <taxon>Vibrionaceae</taxon>
        <taxon>Vibrio</taxon>
    </lineage>
</organism>
<protein>
    <recommendedName>
        <fullName evidence="5 6">Maltodextrin-binding protein</fullName>
    </recommendedName>
</protein>
<proteinExistence type="inferred from homology"/>
<dbReference type="PANTHER" id="PTHR30061">
    <property type="entry name" value="MALTOSE-BINDING PERIPLASMIC PROTEIN"/>
    <property type="match status" value="1"/>
</dbReference>
<keyword evidence="4 6" id="KW-0732">Signal</keyword>
<keyword evidence="3 6" id="KW-0762">Sugar transport</keyword>
<feature type="signal peptide" evidence="6">
    <location>
        <begin position="1"/>
        <end position="22"/>
    </location>
</feature>
<dbReference type="GO" id="GO:0042597">
    <property type="term" value="C:periplasmic space"/>
    <property type="evidence" value="ECO:0007669"/>
    <property type="project" value="UniProtKB-SubCell"/>
</dbReference>
<dbReference type="RefSeq" id="WP_171357643.1">
    <property type="nucleotide sequence ID" value="NZ_VTYN01000007.1"/>
</dbReference>
<reference evidence="7 8" key="1">
    <citation type="submission" date="2019-08" db="EMBL/GenBank/DDBJ databases">
        <title>Draft genome sequencing and comparative genomics of hatchery-associated Vibrios.</title>
        <authorList>
            <person name="Kehlet-Delgado H."/>
            <person name="Mueller R.S."/>
        </authorList>
    </citation>
    <scope>NUCLEOTIDE SEQUENCE [LARGE SCALE GENOMIC DNA]</scope>
    <source>
        <strain evidence="7 8">00-78-3</strain>
    </source>
</reference>